<feature type="non-terminal residue" evidence="1">
    <location>
        <position position="1"/>
    </location>
</feature>
<name>A0A0L0EYR4_9EUKA</name>
<keyword evidence="2" id="KW-1185">Reference proteome</keyword>
<protein>
    <submittedName>
        <fullName evidence="1">Uncharacterized protein</fullName>
    </submittedName>
</protein>
<proteinExistence type="predicted"/>
<evidence type="ECO:0000313" key="1">
    <source>
        <dbReference type="EMBL" id="KNC69587.1"/>
    </source>
</evidence>
<reference evidence="1 2" key="1">
    <citation type="submission" date="2011-02" db="EMBL/GenBank/DDBJ databases">
        <title>The Genome Sequence of Sphaeroforma arctica JP610.</title>
        <authorList>
            <consortium name="The Broad Institute Genome Sequencing Platform"/>
            <person name="Russ C."/>
            <person name="Cuomo C."/>
            <person name="Young S.K."/>
            <person name="Zeng Q."/>
            <person name="Gargeya S."/>
            <person name="Alvarado L."/>
            <person name="Berlin A."/>
            <person name="Chapman S.B."/>
            <person name="Chen Z."/>
            <person name="Freedman E."/>
            <person name="Gellesch M."/>
            <person name="Goldberg J."/>
            <person name="Griggs A."/>
            <person name="Gujja S."/>
            <person name="Heilman E."/>
            <person name="Heiman D."/>
            <person name="Howarth C."/>
            <person name="Mehta T."/>
            <person name="Neiman D."/>
            <person name="Pearson M."/>
            <person name="Roberts A."/>
            <person name="Saif S."/>
            <person name="Shea T."/>
            <person name="Shenoy N."/>
            <person name="Sisk P."/>
            <person name="Stolte C."/>
            <person name="Sykes S."/>
            <person name="White J."/>
            <person name="Yandava C."/>
            <person name="Burger G."/>
            <person name="Gray M.W."/>
            <person name="Holland P.W.H."/>
            <person name="King N."/>
            <person name="Lang F.B.F."/>
            <person name="Roger A.J."/>
            <person name="Ruiz-Trillo I."/>
            <person name="Haas B."/>
            <person name="Nusbaum C."/>
            <person name="Birren B."/>
        </authorList>
    </citation>
    <scope>NUCLEOTIDE SEQUENCE [LARGE SCALE GENOMIC DNA]</scope>
    <source>
        <strain evidence="1 2">JP610</strain>
    </source>
</reference>
<organism evidence="1 2">
    <name type="scientific">Sphaeroforma arctica JP610</name>
    <dbReference type="NCBI Taxonomy" id="667725"/>
    <lineage>
        <taxon>Eukaryota</taxon>
        <taxon>Ichthyosporea</taxon>
        <taxon>Ichthyophonida</taxon>
        <taxon>Sphaeroforma</taxon>
    </lineage>
</organism>
<dbReference type="EMBL" id="KQ254245">
    <property type="protein sequence ID" value="KNC69587.1"/>
    <property type="molecule type" value="Genomic_DNA"/>
</dbReference>
<accession>A0A0L0EYR4</accession>
<dbReference type="AlphaFoldDB" id="A0A0L0EYR4"/>
<dbReference type="Proteomes" id="UP000054560">
    <property type="component" value="Unassembled WGS sequence"/>
</dbReference>
<dbReference type="RefSeq" id="XP_014143489.1">
    <property type="nucleotide sequence ID" value="XM_014288014.1"/>
</dbReference>
<dbReference type="GeneID" id="25918403"/>
<evidence type="ECO:0000313" key="2">
    <source>
        <dbReference type="Proteomes" id="UP000054560"/>
    </source>
</evidence>
<gene>
    <name evidence="1" type="ORF">SARC_17899</name>
</gene>
<sequence length="92" mass="10914">VVGVSAYSDLYFALVRLLQTMEPLLYERPYLRKHYNNYHDDFFPTMLRLVKIKCTQADKWVDNALQQDPNLEFISEGMVDCWYICTYTCACN</sequence>